<dbReference type="InParanoid" id="E9I6A8"/>
<dbReference type="Proteomes" id="UP000000305">
    <property type="component" value="Unassembled WGS sequence"/>
</dbReference>
<dbReference type="OrthoDB" id="10596545at2759"/>
<organism evidence="1 2">
    <name type="scientific">Daphnia pulex</name>
    <name type="common">Water flea</name>
    <dbReference type="NCBI Taxonomy" id="6669"/>
    <lineage>
        <taxon>Eukaryota</taxon>
        <taxon>Metazoa</taxon>
        <taxon>Ecdysozoa</taxon>
        <taxon>Arthropoda</taxon>
        <taxon>Crustacea</taxon>
        <taxon>Branchiopoda</taxon>
        <taxon>Diplostraca</taxon>
        <taxon>Cladocera</taxon>
        <taxon>Anomopoda</taxon>
        <taxon>Daphniidae</taxon>
        <taxon>Daphnia</taxon>
    </lineage>
</organism>
<dbReference type="EMBL" id="GL736314">
    <property type="protein sequence ID" value="EFX60472.1"/>
    <property type="molecule type" value="Genomic_DNA"/>
</dbReference>
<dbReference type="KEGG" id="dpx:DAPPUDRAFT_343555"/>
<proteinExistence type="predicted"/>
<dbReference type="SUPFAM" id="SSF103647">
    <property type="entry name" value="TSP type-3 repeat"/>
    <property type="match status" value="1"/>
</dbReference>
<evidence type="ECO:0008006" key="3">
    <source>
        <dbReference type="Google" id="ProtNLM"/>
    </source>
</evidence>
<dbReference type="InterPro" id="IPR018247">
    <property type="entry name" value="EF_Hand_1_Ca_BS"/>
</dbReference>
<dbReference type="Gene3D" id="4.10.1080.10">
    <property type="entry name" value="TSP type-3 repeat"/>
    <property type="match status" value="1"/>
</dbReference>
<sequence>MGSFTLNAQSGSVDSDGDGIINSIDLDDDNDGILDEFEYAPAYCNASPSCITNASLSASAQVSNSGPSGWSNYGNGGSPDISQGNWHVMANQVSSASALFPYAPAGSYFIYGMSKNGSGAVGGWAPYGEAFSQTLTCLIPGNTYTVSFKGALTRLSTWTSPWTTPTK</sequence>
<feature type="non-terminal residue" evidence="1">
    <location>
        <position position="167"/>
    </location>
</feature>
<dbReference type="InterPro" id="IPR028974">
    <property type="entry name" value="TSP_type-3_rpt"/>
</dbReference>
<protein>
    <recommendedName>
        <fullName evidence="3">MAM domain-containing protein</fullName>
    </recommendedName>
</protein>
<dbReference type="HOGENOM" id="CLU_1598628_0_0_1"/>
<dbReference type="AlphaFoldDB" id="E9I6A8"/>
<evidence type="ECO:0000313" key="1">
    <source>
        <dbReference type="EMBL" id="EFX60472.1"/>
    </source>
</evidence>
<dbReference type="GO" id="GO:0005509">
    <property type="term" value="F:calcium ion binding"/>
    <property type="evidence" value="ECO:0007669"/>
    <property type="project" value="InterPro"/>
</dbReference>
<gene>
    <name evidence="1" type="ORF">DAPPUDRAFT_343555</name>
</gene>
<keyword evidence="2" id="KW-1185">Reference proteome</keyword>
<reference evidence="1 2" key="1">
    <citation type="journal article" date="2011" name="Science">
        <title>The ecoresponsive genome of Daphnia pulex.</title>
        <authorList>
            <person name="Colbourne J.K."/>
            <person name="Pfrender M.E."/>
            <person name="Gilbert D."/>
            <person name="Thomas W.K."/>
            <person name="Tucker A."/>
            <person name="Oakley T.H."/>
            <person name="Tokishita S."/>
            <person name="Aerts A."/>
            <person name="Arnold G.J."/>
            <person name="Basu M.K."/>
            <person name="Bauer D.J."/>
            <person name="Caceres C.E."/>
            <person name="Carmel L."/>
            <person name="Casola C."/>
            <person name="Choi J.H."/>
            <person name="Detter J.C."/>
            <person name="Dong Q."/>
            <person name="Dusheyko S."/>
            <person name="Eads B.D."/>
            <person name="Frohlich T."/>
            <person name="Geiler-Samerotte K.A."/>
            <person name="Gerlach D."/>
            <person name="Hatcher P."/>
            <person name="Jogdeo S."/>
            <person name="Krijgsveld J."/>
            <person name="Kriventseva E.V."/>
            <person name="Kultz D."/>
            <person name="Laforsch C."/>
            <person name="Lindquist E."/>
            <person name="Lopez J."/>
            <person name="Manak J.R."/>
            <person name="Muller J."/>
            <person name="Pangilinan J."/>
            <person name="Patwardhan R.P."/>
            <person name="Pitluck S."/>
            <person name="Pritham E.J."/>
            <person name="Rechtsteiner A."/>
            <person name="Rho M."/>
            <person name="Rogozin I.B."/>
            <person name="Sakarya O."/>
            <person name="Salamov A."/>
            <person name="Schaack S."/>
            <person name="Shapiro H."/>
            <person name="Shiga Y."/>
            <person name="Skalitzky C."/>
            <person name="Smith Z."/>
            <person name="Souvorov A."/>
            <person name="Sung W."/>
            <person name="Tang Z."/>
            <person name="Tsuchiya D."/>
            <person name="Tu H."/>
            <person name="Vos H."/>
            <person name="Wang M."/>
            <person name="Wolf Y.I."/>
            <person name="Yamagata H."/>
            <person name="Yamada T."/>
            <person name="Ye Y."/>
            <person name="Shaw J.R."/>
            <person name="Andrews J."/>
            <person name="Crease T.J."/>
            <person name="Tang H."/>
            <person name="Lucas S.M."/>
            <person name="Robertson H.M."/>
            <person name="Bork P."/>
            <person name="Koonin E.V."/>
            <person name="Zdobnov E.M."/>
            <person name="Grigoriev I.V."/>
            <person name="Lynch M."/>
            <person name="Boore J.L."/>
        </authorList>
    </citation>
    <scope>NUCLEOTIDE SEQUENCE [LARGE SCALE GENOMIC DNA]</scope>
</reference>
<accession>E9I6A8</accession>
<evidence type="ECO:0000313" key="2">
    <source>
        <dbReference type="Proteomes" id="UP000000305"/>
    </source>
</evidence>
<name>E9I6A8_DAPPU</name>
<dbReference type="PROSITE" id="PS00018">
    <property type="entry name" value="EF_HAND_1"/>
    <property type="match status" value="1"/>
</dbReference>